<evidence type="ECO:0008006" key="4">
    <source>
        <dbReference type="Google" id="ProtNLM"/>
    </source>
</evidence>
<dbReference type="Proteomes" id="UP000198858">
    <property type="component" value="Chromosome I"/>
</dbReference>
<keyword evidence="3" id="KW-1185">Reference proteome</keyword>
<evidence type="ECO:0000313" key="3">
    <source>
        <dbReference type="Proteomes" id="UP000198858"/>
    </source>
</evidence>
<evidence type="ECO:0000313" key="2">
    <source>
        <dbReference type="EMBL" id="SDR81101.1"/>
    </source>
</evidence>
<accession>A0A1H1M2V4</accession>
<evidence type="ECO:0000256" key="1">
    <source>
        <dbReference type="SAM" id="Phobius"/>
    </source>
</evidence>
<keyword evidence="1" id="KW-0472">Membrane</keyword>
<dbReference type="STRING" id="1250231.SAMN04488552_1129"/>
<dbReference type="EMBL" id="LT629745">
    <property type="protein sequence ID" value="SDR81101.1"/>
    <property type="molecule type" value="Genomic_DNA"/>
</dbReference>
<gene>
    <name evidence="2" type="ORF">SAMN04488552_1129</name>
</gene>
<protein>
    <recommendedName>
        <fullName evidence="4">TonB C-terminal domain-containing protein</fullName>
    </recommendedName>
</protein>
<feature type="transmembrane region" description="Helical" evidence="1">
    <location>
        <begin position="7"/>
        <end position="25"/>
    </location>
</feature>
<dbReference type="RefSeq" id="WP_089661632.1">
    <property type="nucleotide sequence ID" value="NZ_LT629745.1"/>
</dbReference>
<keyword evidence="1" id="KW-0812">Transmembrane</keyword>
<dbReference type="AlphaFoldDB" id="A0A1H1M2V4"/>
<sequence>MKSKTNIFLLLSAVLAVVITGWIYYQMSHSIGELSSNPEIDGDFKVCDEDKIPNYYSMDTDYEGGKKAIKNELLSNLQNLKFEDSGLITFRFIVNCEGEIGRFRTQSTDLKLEKIEIDSEKLKTLENALVSLKKWNPAKNEFNSYDSYYVLNFKIRDNRVVDIF</sequence>
<organism evidence="2 3">
    <name type="scientific">Christiangramia echinicola</name>
    <dbReference type="NCBI Taxonomy" id="279359"/>
    <lineage>
        <taxon>Bacteria</taxon>
        <taxon>Pseudomonadati</taxon>
        <taxon>Bacteroidota</taxon>
        <taxon>Flavobacteriia</taxon>
        <taxon>Flavobacteriales</taxon>
        <taxon>Flavobacteriaceae</taxon>
        <taxon>Christiangramia</taxon>
    </lineage>
</organism>
<reference evidence="2 3" key="1">
    <citation type="submission" date="2016-10" db="EMBL/GenBank/DDBJ databases">
        <authorList>
            <person name="Varghese N."/>
            <person name="Submissions S."/>
        </authorList>
    </citation>
    <scope>NUCLEOTIDE SEQUENCE [LARGE SCALE GENOMIC DNA]</scope>
    <source>
        <strain evidence="2 3">Mar_2010_102</strain>
    </source>
</reference>
<proteinExistence type="predicted"/>
<name>A0A1H1M2V4_9FLAO</name>
<keyword evidence="1" id="KW-1133">Transmembrane helix</keyword>